<comment type="caution">
    <text evidence="1">The sequence shown here is derived from an EMBL/GenBank/DDBJ whole genome shotgun (WGS) entry which is preliminary data.</text>
</comment>
<dbReference type="EMBL" id="CAUWAG010000007">
    <property type="protein sequence ID" value="CAJ2505625.1"/>
    <property type="molecule type" value="Genomic_DNA"/>
</dbReference>
<evidence type="ECO:0000313" key="1">
    <source>
        <dbReference type="EMBL" id="CAJ2505625.1"/>
    </source>
</evidence>
<proteinExistence type="predicted"/>
<sequence>MAEAVTVRSDLGPEAPGKARSVVVAAWVSSISGYTTHATAPACSASWARSPVPFEISALEQVDCPEQLLRRVSYCRNTQRVVGADQTTSTPPFGEPAGRRKLVLAKPAQRRGGKEYVIGS</sequence>
<dbReference type="Proteomes" id="UP001295740">
    <property type="component" value="Unassembled WGS sequence"/>
</dbReference>
<name>A0AAI8YI19_9PEZI</name>
<accession>A0AAI8YI19</accession>
<dbReference type="AlphaFoldDB" id="A0AAI8YI19"/>
<evidence type="ECO:0000313" key="2">
    <source>
        <dbReference type="Proteomes" id="UP001295740"/>
    </source>
</evidence>
<gene>
    <name evidence="1" type="ORF">KHLLAP_LOCUS6093</name>
</gene>
<reference evidence="1" key="1">
    <citation type="submission" date="2023-10" db="EMBL/GenBank/DDBJ databases">
        <authorList>
            <person name="Hackl T."/>
        </authorList>
    </citation>
    <scope>NUCLEOTIDE SEQUENCE</scope>
</reference>
<organism evidence="1 2">
    <name type="scientific">Anthostomella pinea</name>
    <dbReference type="NCBI Taxonomy" id="933095"/>
    <lineage>
        <taxon>Eukaryota</taxon>
        <taxon>Fungi</taxon>
        <taxon>Dikarya</taxon>
        <taxon>Ascomycota</taxon>
        <taxon>Pezizomycotina</taxon>
        <taxon>Sordariomycetes</taxon>
        <taxon>Xylariomycetidae</taxon>
        <taxon>Xylariales</taxon>
        <taxon>Xylariaceae</taxon>
        <taxon>Anthostomella</taxon>
    </lineage>
</organism>
<protein>
    <submittedName>
        <fullName evidence="1">Uu.00g130190.m01.CDS01</fullName>
    </submittedName>
</protein>
<keyword evidence="2" id="KW-1185">Reference proteome</keyword>